<dbReference type="EMBL" id="JBAWTH010000079">
    <property type="protein sequence ID" value="KAL2279090.1"/>
    <property type="molecule type" value="Genomic_DNA"/>
</dbReference>
<evidence type="ECO:0000313" key="6">
    <source>
        <dbReference type="Proteomes" id="UP001600888"/>
    </source>
</evidence>
<dbReference type="InterPro" id="IPR002110">
    <property type="entry name" value="Ankyrin_rpt"/>
</dbReference>
<feature type="repeat" description="ANK" evidence="3">
    <location>
        <begin position="399"/>
        <end position="431"/>
    </location>
</feature>
<dbReference type="PANTHER" id="PTHR24126:SF14">
    <property type="entry name" value="ANK_REP_REGION DOMAIN-CONTAINING PROTEIN"/>
    <property type="match status" value="1"/>
</dbReference>
<feature type="repeat" description="ANK" evidence="3">
    <location>
        <begin position="326"/>
        <end position="358"/>
    </location>
</feature>
<feature type="repeat" description="ANK" evidence="3">
    <location>
        <begin position="152"/>
        <end position="184"/>
    </location>
</feature>
<dbReference type="PROSITE" id="PS50297">
    <property type="entry name" value="ANK_REP_REGION"/>
    <property type="match status" value="5"/>
</dbReference>
<dbReference type="Proteomes" id="UP001600888">
    <property type="component" value="Unassembled WGS sequence"/>
</dbReference>
<evidence type="ECO:0000256" key="3">
    <source>
        <dbReference type="PROSITE-ProRule" id="PRU00023"/>
    </source>
</evidence>
<feature type="region of interest" description="Disordered" evidence="4">
    <location>
        <begin position="127"/>
        <end position="148"/>
    </location>
</feature>
<feature type="repeat" description="ANK" evidence="3">
    <location>
        <begin position="185"/>
        <end position="217"/>
    </location>
</feature>
<evidence type="ECO:0000256" key="1">
    <source>
        <dbReference type="ARBA" id="ARBA00022737"/>
    </source>
</evidence>
<name>A0ABR4E9J7_9PEZI</name>
<dbReference type="PROSITE" id="PS50088">
    <property type="entry name" value="ANK_REPEAT"/>
    <property type="match status" value="8"/>
</dbReference>
<feature type="repeat" description="ANK" evidence="3">
    <location>
        <begin position="98"/>
        <end position="130"/>
    </location>
</feature>
<keyword evidence="1" id="KW-0677">Repeat</keyword>
<evidence type="ECO:0000256" key="2">
    <source>
        <dbReference type="ARBA" id="ARBA00023043"/>
    </source>
</evidence>
<sequence length="518" mass="55714">MCKAAIHLVSHEMRIQQPLSETASEETATTKSPPGPLLHEAAKNGDIRSLRKTLRSGSELDVNELDDEDRTALHYASNSLIAEKLINAGAVIDIEDAEGCTPLHRAVAERRLDVVWLLLTHNARTDTRDDEGKTPMAHANGCPPAESMLRHGTSTALLRAVEADRADIVEALIGAGADKEVRDERGFVALVVATLRGSWSAARVLIEHGADTDVYGDMGNGVIHMAAHRGPADFMEFLLDRGLPINYQNHWGGTPLLEAADRDGRDEVIALLLERGADPAPSNNAGYTPLGLASLAGKAKVVKMILDRMKGRELLNPRRRSDHGPAGWSPLAEASHHAHPECVRLLLEAGSEVNVGNHDNTPLHLLLWPTDAHRTVADRVEVMRLLLEAGASLDAKGPSEITPLAAACRWGSLPLVQMLIDAGADVDSLSWAGEGSEKEFGYTNLMLSVAFGGDDNLDVVTALIKAGADVNKRTYGAKKLNAAEMAQNRGRMDIVNILEDAGAVPDKPRNTSVGRGRR</sequence>
<dbReference type="Gene3D" id="1.25.40.20">
    <property type="entry name" value="Ankyrin repeat-containing domain"/>
    <property type="match status" value="2"/>
</dbReference>
<feature type="repeat" description="ANK" evidence="3">
    <location>
        <begin position="218"/>
        <end position="250"/>
    </location>
</feature>
<feature type="repeat" description="ANK" evidence="3">
    <location>
        <begin position="440"/>
        <end position="475"/>
    </location>
</feature>
<evidence type="ECO:0000256" key="4">
    <source>
        <dbReference type="SAM" id="MobiDB-lite"/>
    </source>
</evidence>
<feature type="region of interest" description="Disordered" evidence="4">
    <location>
        <begin position="18"/>
        <end position="41"/>
    </location>
</feature>
<dbReference type="SUPFAM" id="SSF48403">
    <property type="entry name" value="Ankyrin repeat"/>
    <property type="match status" value="2"/>
</dbReference>
<dbReference type="SMART" id="SM00248">
    <property type="entry name" value="ANK"/>
    <property type="match status" value="12"/>
</dbReference>
<dbReference type="Pfam" id="PF12796">
    <property type="entry name" value="Ank_2"/>
    <property type="match status" value="2"/>
</dbReference>
<evidence type="ECO:0000313" key="5">
    <source>
        <dbReference type="EMBL" id="KAL2279090.1"/>
    </source>
</evidence>
<dbReference type="InterPro" id="IPR036770">
    <property type="entry name" value="Ankyrin_rpt-contain_sf"/>
</dbReference>
<dbReference type="PRINTS" id="PR01415">
    <property type="entry name" value="ANKYRIN"/>
</dbReference>
<accession>A0ABR4E9J7</accession>
<dbReference type="Pfam" id="PF00023">
    <property type="entry name" value="Ank"/>
    <property type="match status" value="3"/>
</dbReference>
<keyword evidence="6" id="KW-1185">Reference proteome</keyword>
<gene>
    <name evidence="5" type="ORF">FJTKL_13666</name>
</gene>
<proteinExistence type="predicted"/>
<feature type="repeat" description="ANK" evidence="3">
    <location>
        <begin position="251"/>
        <end position="284"/>
    </location>
</feature>
<reference evidence="5 6" key="1">
    <citation type="submission" date="2024-03" db="EMBL/GenBank/DDBJ databases">
        <title>A high-quality draft genome sequence of Diaporthe vaccinii, a causative agent of upright dieback and viscid rot disease in cranberry plants.</title>
        <authorList>
            <person name="Sarrasin M."/>
            <person name="Lang B.F."/>
            <person name="Burger G."/>
        </authorList>
    </citation>
    <scope>NUCLEOTIDE SEQUENCE [LARGE SCALE GENOMIC DNA]</scope>
    <source>
        <strain evidence="5 6">IS7</strain>
    </source>
</reference>
<organism evidence="5 6">
    <name type="scientific">Diaporthe vaccinii</name>
    <dbReference type="NCBI Taxonomy" id="105482"/>
    <lineage>
        <taxon>Eukaryota</taxon>
        <taxon>Fungi</taxon>
        <taxon>Dikarya</taxon>
        <taxon>Ascomycota</taxon>
        <taxon>Pezizomycotina</taxon>
        <taxon>Sordariomycetes</taxon>
        <taxon>Sordariomycetidae</taxon>
        <taxon>Diaporthales</taxon>
        <taxon>Diaporthaceae</taxon>
        <taxon>Diaporthe</taxon>
        <taxon>Diaporthe eres species complex</taxon>
    </lineage>
</organism>
<protein>
    <submittedName>
        <fullName evidence="5">Uncharacterized protein</fullName>
    </submittedName>
</protein>
<comment type="caution">
    <text evidence="5">The sequence shown here is derived from an EMBL/GenBank/DDBJ whole genome shotgun (WGS) entry which is preliminary data.</text>
</comment>
<keyword evidence="2 3" id="KW-0040">ANK repeat</keyword>
<feature type="compositionally biased region" description="Low complexity" evidence="4">
    <location>
        <begin position="20"/>
        <end position="30"/>
    </location>
</feature>
<dbReference type="PANTHER" id="PTHR24126">
    <property type="entry name" value="ANKYRIN REPEAT, PH AND SEC7 DOMAIN CONTAINING PROTEIN SECG-RELATED"/>
    <property type="match status" value="1"/>
</dbReference>